<dbReference type="Proteomes" id="UP001175211">
    <property type="component" value="Unassembled WGS sequence"/>
</dbReference>
<evidence type="ECO:0000313" key="3">
    <source>
        <dbReference type="EMBL" id="KAK0468184.1"/>
    </source>
</evidence>
<accession>A0AA39NME8</accession>
<keyword evidence="4" id="KW-1185">Reference proteome</keyword>
<dbReference type="PANTHER" id="PTHR47766">
    <property type="entry name" value="PROTEIN EFR3"/>
    <property type="match status" value="1"/>
</dbReference>
<proteinExistence type="inferred from homology"/>
<feature type="compositionally biased region" description="Basic and acidic residues" evidence="2">
    <location>
        <begin position="470"/>
        <end position="484"/>
    </location>
</feature>
<dbReference type="GeneID" id="85350504"/>
<dbReference type="AlphaFoldDB" id="A0AA39NME8"/>
<feature type="compositionally biased region" description="Polar residues" evidence="2">
    <location>
        <begin position="487"/>
        <end position="497"/>
    </location>
</feature>
<organism evidence="3 4">
    <name type="scientific">Armillaria tabescens</name>
    <name type="common">Ringless honey mushroom</name>
    <name type="synonym">Agaricus tabescens</name>
    <dbReference type="NCBI Taxonomy" id="1929756"/>
    <lineage>
        <taxon>Eukaryota</taxon>
        <taxon>Fungi</taxon>
        <taxon>Dikarya</taxon>
        <taxon>Basidiomycota</taxon>
        <taxon>Agaricomycotina</taxon>
        <taxon>Agaricomycetes</taxon>
        <taxon>Agaricomycetidae</taxon>
        <taxon>Agaricales</taxon>
        <taxon>Marasmiineae</taxon>
        <taxon>Physalacriaceae</taxon>
        <taxon>Desarmillaria</taxon>
    </lineage>
</organism>
<dbReference type="InterPro" id="IPR016024">
    <property type="entry name" value="ARM-type_fold"/>
</dbReference>
<gene>
    <name evidence="3" type="ORF">EV420DRAFT_1259442</name>
</gene>
<evidence type="ECO:0000256" key="1">
    <source>
        <dbReference type="ARBA" id="ARBA00010216"/>
    </source>
</evidence>
<dbReference type="SUPFAM" id="SSF48371">
    <property type="entry name" value="ARM repeat"/>
    <property type="match status" value="1"/>
</dbReference>
<protein>
    <recommendedName>
        <fullName evidence="5">Protein EFR3</fullName>
    </recommendedName>
</protein>
<comment type="similarity">
    <text evidence="1">Belongs to the EFR3 family.</text>
</comment>
<dbReference type="RefSeq" id="XP_060338459.1">
    <property type="nucleotide sequence ID" value="XM_060466956.1"/>
</dbReference>
<dbReference type="GO" id="GO:0072659">
    <property type="term" value="P:protein localization to plasma membrane"/>
    <property type="evidence" value="ECO:0007669"/>
    <property type="project" value="InterPro"/>
</dbReference>
<feature type="region of interest" description="Disordered" evidence="2">
    <location>
        <begin position="628"/>
        <end position="647"/>
    </location>
</feature>
<dbReference type="EMBL" id="JAUEPS010000002">
    <property type="protein sequence ID" value="KAK0468184.1"/>
    <property type="molecule type" value="Genomic_DNA"/>
</dbReference>
<name>A0AA39NME8_ARMTA</name>
<evidence type="ECO:0008006" key="5">
    <source>
        <dbReference type="Google" id="ProtNLM"/>
    </source>
</evidence>
<dbReference type="PANTHER" id="PTHR47766:SF1">
    <property type="entry name" value="PROTEIN EFR3"/>
    <property type="match status" value="1"/>
</dbReference>
<evidence type="ECO:0000256" key="2">
    <source>
        <dbReference type="SAM" id="MobiDB-lite"/>
    </source>
</evidence>
<feature type="compositionally biased region" description="Basic and acidic residues" evidence="2">
    <location>
        <begin position="498"/>
        <end position="509"/>
    </location>
</feature>
<dbReference type="Pfam" id="PF21072">
    <property type="entry name" value="EFR3"/>
    <property type="match status" value="1"/>
</dbReference>
<comment type="caution">
    <text evidence="3">The sequence shown here is derived from an EMBL/GenBank/DDBJ whole genome shotgun (WGS) entry which is preliminary data.</text>
</comment>
<dbReference type="InterPro" id="IPR039786">
    <property type="entry name" value="EFR3"/>
</dbReference>
<sequence length="984" mass="106983">MNLIFTPNHVQLLNSCYPPASSLLTAGPDYSPNSQELSRLTYYASNHPGKLTKLGSELEKRLRVECRKARSGNIRTRASLLITLAIFRALATECRRDIALLSPSLVASVDAALSSVPSDIEVVARAASVFTAWTTYTNGQLIGADSDFTRDYLSALRGFATLSCSQAKDPEMQNRTRLVGFAALTGALSSEALYNDSLQFRSQVSIIMRPILVTMFQTDLKVLDDQAEGVKKAPLSPYLSEFRTRPVIERRAASIHLHIDGDKGPSISDVSSACLRAFVTLLEHANGSQLGYIMRSSFDNLDDMKGWTNLQHCCWFAQKTADWSQYQYRYAVPTWLVERLQQGQDEPVTSSMHKALTSMVTTVFNSPTPLINLSTSDILSNLMTMVVRRTSLDPEDPLLPALVQCISSLGTHVYYSDQIQDLAAELINRLTLIEIQGVAGRGGSSSEQVRTEVIRELLAGLSGLVHSADIHESSGNAESRKRPESVSGHTSSPSINATKKDAGVDERASRRTRVSPDIWHDTLSLLCDKDYAVRADYAQTLVFYLANEMPKHPDLSDADGPYRLQTVNKHVLLYSGDIGAKFLNALHAYVYILATTASLGLTSSPSASYSASVNGHDHAARIAEPHVDHDPTAESPTQDLSFSASQTPRSRKISLAFRLLERAPSQVTSAGSACLSDYAHILDILTTVQAQLPVRGLLTGLPMLLALDGATRKDDVGDPATVRRINATKAVLAKIWLLLGSQWDCKQLVDMAEKALTKVSSLSRLPTNPPWDIGIYCSASQPVQFSSEGTSSDELVWSGVDAETALSHLVANKNVQEATGLDSQTLLRRFSVKWTAEGALTESYKKSTPYDSTIRGDGISPLLKISPGFMHIENMSLQSLARSTRGVGVTELREALEGRSSMSNPALALGGRPSSISTLDHGSSVGDNRLTKTRSRTKKRVITSSTGEVRDVLNRLGLGKQNGSLLKSSFPTLQKDPARAGGKG</sequence>
<reference evidence="3" key="1">
    <citation type="submission" date="2023-06" db="EMBL/GenBank/DDBJ databases">
        <authorList>
            <consortium name="Lawrence Berkeley National Laboratory"/>
            <person name="Ahrendt S."/>
            <person name="Sahu N."/>
            <person name="Indic B."/>
            <person name="Wong-Bajracharya J."/>
            <person name="Merenyi Z."/>
            <person name="Ke H.-M."/>
            <person name="Monk M."/>
            <person name="Kocsube S."/>
            <person name="Drula E."/>
            <person name="Lipzen A."/>
            <person name="Balint B."/>
            <person name="Henrissat B."/>
            <person name="Andreopoulos B."/>
            <person name="Martin F.M."/>
            <person name="Harder C.B."/>
            <person name="Rigling D."/>
            <person name="Ford K.L."/>
            <person name="Foster G.D."/>
            <person name="Pangilinan J."/>
            <person name="Papanicolaou A."/>
            <person name="Barry K."/>
            <person name="LaButti K."/>
            <person name="Viragh M."/>
            <person name="Koriabine M."/>
            <person name="Yan M."/>
            <person name="Riley R."/>
            <person name="Champramary S."/>
            <person name="Plett K.L."/>
            <person name="Tsai I.J."/>
            <person name="Slot J."/>
            <person name="Sipos G."/>
            <person name="Plett J."/>
            <person name="Nagy L.G."/>
            <person name="Grigoriev I.V."/>
        </authorList>
    </citation>
    <scope>NUCLEOTIDE SEQUENCE</scope>
    <source>
        <strain evidence="3">CCBAS 213</strain>
    </source>
</reference>
<feature type="region of interest" description="Disordered" evidence="2">
    <location>
        <begin position="470"/>
        <end position="511"/>
    </location>
</feature>
<feature type="compositionally biased region" description="Polar residues" evidence="2">
    <location>
        <begin position="634"/>
        <end position="647"/>
    </location>
</feature>
<evidence type="ECO:0000313" key="4">
    <source>
        <dbReference type="Proteomes" id="UP001175211"/>
    </source>
</evidence>
<dbReference type="InterPro" id="IPR049150">
    <property type="entry name" value="EFR3_HEAT-like_rpt"/>
</dbReference>
<feature type="region of interest" description="Disordered" evidence="2">
    <location>
        <begin position="903"/>
        <end position="936"/>
    </location>
</feature>